<feature type="region of interest" description="Disordered" evidence="1">
    <location>
        <begin position="51"/>
        <end position="83"/>
    </location>
</feature>
<feature type="compositionally biased region" description="Polar residues" evidence="1">
    <location>
        <begin position="74"/>
        <end position="83"/>
    </location>
</feature>
<proteinExistence type="predicted"/>
<sequence length="149" mass="16883">MGELMLEPPEDFATRAPQPEMNVDPGWLVRVRKNRYLDSVEEAATLKRAASVDHLRQRRPSSGRDHLSPERPSSAASLVSPNSLAAQREDFYSWKLKKELELAKYMQELRSFVAVVCYRGQLSSSSPITPRALAFCWCSSEKTGRLLED</sequence>
<dbReference type="AlphaFoldDB" id="A0A914VUF4"/>
<protein>
    <submittedName>
        <fullName evidence="3">Uncharacterized protein</fullName>
    </submittedName>
</protein>
<dbReference type="Proteomes" id="UP000887566">
    <property type="component" value="Unplaced"/>
</dbReference>
<feature type="region of interest" description="Disordered" evidence="1">
    <location>
        <begin position="1"/>
        <end position="20"/>
    </location>
</feature>
<accession>A0A914VUF4</accession>
<keyword evidence="2" id="KW-1185">Reference proteome</keyword>
<organism evidence="2 3">
    <name type="scientific">Plectus sambesii</name>
    <dbReference type="NCBI Taxonomy" id="2011161"/>
    <lineage>
        <taxon>Eukaryota</taxon>
        <taxon>Metazoa</taxon>
        <taxon>Ecdysozoa</taxon>
        <taxon>Nematoda</taxon>
        <taxon>Chromadorea</taxon>
        <taxon>Plectida</taxon>
        <taxon>Plectina</taxon>
        <taxon>Plectoidea</taxon>
        <taxon>Plectidae</taxon>
        <taxon>Plectus</taxon>
    </lineage>
</organism>
<reference evidence="3" key="1">
    <citation type="submission" date="2022-11" db="UniProtKB">
        <authorList>
            <consortium name="WormBaseParasite"/>
        </authorList>
    </citation>
    <scope>IDENTIFICATION</scope>
</reference>
<evidence type="ECO:0000256" key="1">
    <source>
        <dbReference type="SAM" id="MobiDB-lite"/>
    </source>
</evidence>
<evidence type="ECO:0000313" key="2">
    <source>
        <dbReference type="Proteomes" id="UP000887566"/>
    </source>
</evidence>
<name>A0A914VUF4_9BILA</name>
<dbReference type="WBParaSite" id="PSAMB.scaffold2491size22921.g18073.t1">
    <property type="protein sequence ID" value="PSAMB.scaffold2491size22921.g18073.t1"/>
    <property type="gene ID" value="PSAMB.scaffold2491size22921.g18073"/>
</dbReference>
<evidence type="ECO:0000313" key="3">
    <source>
        <dbReference type="WBParaSite" id="PSAMB.scaffold2491size22921.g18073.t1"/>
    </source>
</evidence>